<gene>
    <name evidence="1" type="ORF">TcWFU_006691</name>
    <name evidence="2" type="ORF">TcWFU_009814</name>
</gene>
<name>A0ABR4Q2T9_9CEST</name>
<reference evidence="2 3" key="1">
    <citation type="journal article" date="2022" name="Front. Cell. Infect. Microbiol.">
        <title>The Genomes of Two Strains of Taenia crassiceps the Animal Model for the Study of Human Cysticercosis.</title>
        <authorList>
            <person name="Bobes R.J."/>
            <person name="Estrada K."/>
            <person name="Rios-Valencia D.G."/>
            <person name="Calderon-Gallegos A."/>
            <person name="de la Torre P."/>
            <person name="Carrero J.C."/>
            <person name="Sanchez-Flores A."/>
            <person name="Laclette J.P."/>
        </authorList>
    </citation>
    <scope>NUCLEOTIDE SEQUENCE [LARGE SCALE GENOMIC DNA]</scope>
    <source>
        <strain evidence="2">WFUcys</strain>
    </source>
</reference>
<evidence type="ECO:0000313" key="3">
    <source>
        <dbReference type="Proteomes" id="UP001651158"/>
    </source>
</evidence>
<sequence>MKLQQVYYHQMTTVSLAEFQISSVRPDSFPNWIVLTFDEAHLLECYYCHSPYCSKIFKLTVTEGDDADLDEYLTTTDLDQTAKDSLLFVSLRRVREPSTAKHMVWWTGARRKSLRALRVLQANSTACTRCNGMVDEVLTSAHPVPIPVLVTL</sequence>
<protein>
    <submittedName>
        <fullName evidence="2">Uncharacterized protein</fullName>
    </submittedName>
</protein>
<dbReference type="EMBL" id="JAKROA010000015">
    <property type="protein sequence ID" value="KAL5104011.1"/>
    <property type="molecule type" value="Genomic_DNA"/>
</dbReference>
<dbReference type="Proteomes" id="UP001651158">
    <property type="component" value="Unassembled WGS sequence"/>
</dbReference>
<dbReference type="EMBL" id="JAKROA010000015">
    <property type="protein sequence ID" value="KAL5103945.1"/>
    <property type="molecule type" value="Genomic_DNA"/>
</dbReference>
<accession>A0ABR4Q2T9</accession>
<organism evidence="2 3">
    <name type="scientific">Taenia crassiceps</name>
    <dbReference type="NCBI Taxonomy" id="6207"/>
    <lineage>
        <taxon>Eukaryota</taxon>
        <taxon>Metazoa</taxon>
        <taxon>Spiralia</taxon>
        <taxon>Lophotrochozoa</taxon>
        <taxon>Platyhelminthes</taxon>
        <taxon>Cestoda</taxon>
        <taxon>Eucestoda</taxon>
        <taxon>Cyclophyllidea</taxon>
        <taxon>Taeniidae</taxon>
        <taxon>Taenia</taxon>
    </lineage>
</organism>
<keyword evidence="3" id="KW-1185">Reference proteome</keyword>
<proteinExistence type="predicted"/>
<reference evidence="2" key="2">
    <citation type="submission" date="2024-12" db="EMBL/GenBank/DDBJ databases">
        <authorList>
            <person name="Estrada K."/>
            <person name="Bobes R.J."/>
            <person name="Sanchez-Flores A."/>
            <person name="Laclette J.P."/>
        </authorList>
    </citation>
    <scope>NUCLEOTIDE SEQUENCE</scope>
    <source>
        <strain evidence="2">WFUcys</strain>
        <tissue evidence="2">Peritoneal cavity of infected mice</tissue>
    </source>
</reference>
<evidence type="ECO:0000313" key="2">
    <source>
        <dbReference type="EMBL" id="KAL5104011.1"/>
    </source>
</evidence>
<evidence type="ECO:0000313" key="1">
    <source>
        <dbReference type="EMBL" id="KAL5103945.1"/>
    </source>
</evidence>
<comment type="caution">
    <text evidence="2">The sequence shown here is derived from an EMBL/GenBank/DDBJ whole genome shotgun (WGS) entry which is preliminary data.</text>
</comment>